<name>A0ABD1CK01_CULPP</name>
<keyword evidence="2 5" id="KW-0812">Transmembrane</keyword>
<dbReference type="Proteomes" id="UP001562425">
    <property type="component" value="Unassembled WGS sequence"/>
</dbReference>
<evidence type="ECO:0000256" key="3">
    <source>
        <dbReference type="ARBA" id="ARBA00022989"/>
    </source>
</evidence>
<keyword evidence="3 5" id="KW-1133">Transmembrane helix</keyword>
<proteinExistence type="predicted"/>
<dbReference type="PANTHER" id="PTHR12778">
    <property type="entry name" value="SOLUTE CARRIER FAMILY 33 ACETYL-COA TRANSPORTER -RELATED"/>
    <property type="match status" value="1"/>
</dbReference>
<evidence type="ECO:0000256" key="4">
    <source>
        <dbReference type="ARBA" id="ARBA00023136"/>
    </source>
</evidence>
<evidence type="ECO:0000256" key="2">
    <source>
        <dbReference type="ARBA" id="ARBA00022692"/>
    </source>
</evidence>
<evidence type="ECO:0000313" key="6">
    <source>
        <dbReference type="EMBL" id="KAL1376731.1"/>
    </source>
</evidence>
<dbReference type="GO" id="GO:0016020">
    <property type="term" value="C:membrane"/>
    <property type="evidence" value="ECO:0007669"/>
    <property type="project" value="UniProtKB-SubCell"/>
</dbReference>
<evidence type="ECO:0000256" key="5">
    <source>
        <dbReference type="SAM" id="Phobius"/>
    </source>
</evidence>
<sequence length="248" mass="28329">MKLLWAPIVDSLYWSRFSRRKSWLIPTQYLIGLFMLILSLRVNRWLENSEGDDVASHVAPNIPILTVIFIALNFLAATQDIAVGADDAEALQYREWPYQIALTLLAAAVVWFTPAMIYDHHVPYYYYQILLTNYGLYQIALYSMFVAVMAFLARISDPAVGETYMTLLNTLSNLGGNWPITVVLWMVDLNQEAILLLKLINPTINDMTITILELPTDEEERLMIEELKLSAEATISCRLGRGVDLEYE</sequence>
<dbReference type="InterPro" id="IPR004752">
    <property type="entry name" value="AmpG_permease/AT-1"/>
</dbReference>
<feature type="transmembrane region" description="Helical" evidence="5">
    <location>
        <begin position="23"/>
        <end position="42"/>
    </location>
</feature>
<organism evidence="6 7">
    <name type="scientific">Culex pipiens pipiens</name>
    <name type="common">Northern house mosquito</name>
    <dbReference type="NCBI Taxonomy" id="38569"/>
    <lineage>
        <taxon>Eukaryota</taxon>
        <taxon>Metazoa</taxon>
        <taxon>Ecdysozoa</taxon>
        <taxon>Arthropoda</taxon>
        <taxon>Hexapoda</taxon>
        <taxon>Insecta</taxon>
        <taxon>Pterygota</taxon>
        <taxon>Neoptera</taxon>
        <taxon>Endopterygota</taxon>
        <taxon>Diptera</taxon>
        <taxon>Nematocera</taxon>
        <taxon>Culicoidea</taxon>
        <taxon>Culicidae</taxon>
        <taxon>Culicinae</taxon>
        <taxon>Culicini</taxon>
        <taxon>Culex</taxon>
        <taxon>Culex</taxon>
    </lineage>
</organism>
<protein>
    <submittedName>
        <fullName evidence="6">Uncharacterized protein</fullName>
    </submittedName>
</protein>
<dbReference type="EMBL" id="JBEHCU010011438">
    <property type="protein sequence ID" value="KAL1376731.1"/>
    <property type="molecule type" value="Genomic_DNA"/>
</dbReference>
<feature type="transmembrane region" description="Helical" evidence="5">
    <location>
        <begin position="134"/>
        <end position="155"/>
    </location>
</feature>
<feature type="transmembrane region" description="Helical" evidence="5">
    <location>
        <begin position="62"/>
        <end position="84"/>
    </location>
</feature>
<reference evidence="6 7" key="1">
    <citation type="submission" date="2024-05" db="EMBL/GenBank/DDBJ databases">
        <title>Culex pipiens pipiens assembly and annotation.</title>
        <authorList>
            <person name="Alout H."/>
            <person name="Durand T."/>
        </authorList>
    </citation>
    <scope>NUCLEOTIDE SEQUENCE [LARGE SCALE GENOMIC DNA]</scope>
    <source>
        <strain evidence="6">HA-2024</strain>
        <tissue evidence="6">Whole body</tissue>
    </source>
</reference>
<keyword evidence="4 5" id="KW-0472">Membrane</keyword>
<dbReference type="AlphaFoldDB" id="A0ABD1CK01"/>
<evidence type="ECO:0000313" key="7">
    <source>
        <dbReference type="Proteomes" id="UP001562425"/>
    </source>
</evidence>
<gene>
    <name evidence="6" type="ORF">pipiens_004314</name>
</gene>
<accession>A0ABD1CK01</accession>
<dbReference type="Pfam" id="PF13000">
    <property type="entry name" value="Acatn"/>
    <property type="match status" value="2"/>
</dbReference>
<comment type="caution">
    <text evidence="6">The sequence shown here is derived from an EMBL/GenBank/DDBJ whole genome shotgun (WGS) entry which is preliminary data.</text>
</comment>
<feature type="transmembrane region" description="Helical" evidence="5">
    <location>
        <begin position="96"/>
        <end position="114"/>
    </location>
</feature>
<keyword evidence="7" id="KW-1185">Reference proteome</keyword>
<comment type="subcellular location">
    <subcellularLocation>
        <location evidence="1">Membrane</location>
        <topology evidence="1">Multi-pass membrane protein</topology>
    </subcellularLocation>
</comment>
<dbReference type="PANTHER" id="PTHR12778:SF9">
    <property type="entry name" value="ACETYL-COENZYME A TRANSPORTER 1"/>
    <property type="match status" value="1"/>
</dbReference>
<evidence type="ECO:0000256" key="1">
    <source>
        <dbReference type="ARBA" id="ARBA00004141"/>
    </source>
</evidence>
<dbReference type="InterPro" id="IPR024371">
    <property type="entry name" value="AcetylCoA_trans_1-like"/>
</dbReference>